<reference evidence="6 7" key="1">
    <citation type="submission" date="2024-09" db="EMBL/GenBank/DDBJ databases">
        <authorList>
            <person name="Sun Q."/>
            <person name="Mori K."/>
        </authorList>
    </citation>
    <scope>NUCLEOTIDE SEQUENCE [LARGE SCALE GENOMIC DNA]</scope>
    <source>
        <strain evidence="6 7">ATCC 51285</strain>
    </source>
</reference>
<dbReference type="Proteomes" id="UP001589628">
    <property type="component" value="Unassembled WGS sequence"/>
</dbReference>
<evidence type="ECO:0000256" key="5">
    <source>
        <dbReference type="RuleBase" id="RU365031"/>
    </source>
</evidence>
<sequence length="263" mass="29407">MSDTSSLRALQEALDHTLDALAVQAGEVLMVHGDAMLVAQFGLGAEGIEALFRQLEQRLGPTGTLILPSFSYSLTQGEVFDVRHTPSQVGMLSEAFRQRPGVLRTLEPIFSVAVSGAAATSLSVQENHDCFGEESLFAWLHHHNARLLGLACAADRITFTHYVEQCLGVDYRYYKTFQGQLCDHQGRLRPWHSRYLVRDTERATQVDLRLLQQRMQQQGLWQRSLCGRLPVWSVRCQDFYQSAAALVAQQPNGLIREGANHGN</sequence>
<keyword evidence="5" id="KW-0046">Antibiotic resistance</keyword>
<keyword evidence="3 5" id="KW-0808">Transferase</keyword>
<evidence type="ECO:0000256" key="4">
    <source>
        <dbReference type="ARBA" id="ARBA00023315"/>
    </source>
</evidence>
<keyword evidence="7" id="KW-1185">Reference proteome</keyword>
<comment type="catalytic activity">
    <reaction evidence="5">
        <text>a 2-deoxystreptamine antibiotic + acetyl-CoA = an N(3)-acetyl-2-deoxystreptamine antibiotic + CoA + H(+)</text>
        <dbReference type="Rhea" id="RHEA:12665"/>
        <dbReference type="ChEBI" id="CHEBI:15378"/>
        <dbReference type="ChEBI" id="CHEBI:57287"/>
        <dbReference type="ChEBI" id="CHEBI:57288"/>
        <dbReference type="ChEBI" id="CHEBI:57921"/>
        <dbReference type="ChEBI" id="CHEBI:77452"/>
        <dbReference type="EC" id="2.3.1.81"/>
    </reaction>
</comment>
<name>A0ABV5ZFJ3_9GAMM</name>
<dbReference type="PANTHER" id="PTHR11104:SF0">
    <property type="entry name" value="SPBETA PROPHAGE-DERIVED AMINOGLYCOSIDE N(3')-ACETYLTRANSFERASE-LIKE PROTEIN YOKD"/>
    <property type="match status" value="1"/>
</dbReference>
<dbReference type="InterPro" id="IPR028345">
    <property type="entry name" value="Antibiotic_NAT-like"/>
</dbReference>
<proteinExistence type="inferred from homology"/>
<dbReference type="EMBL" id="JBHLZN010000005">
    <property type="protein sequence ID" value="MFB9887595.1"/>
    <property type="molecule type" value="Genomic_DNA"/>
</dbReference>
<gene>
    <name evidence="6" type="ORF">ACFFLH_14330</name>
</gene>
<evidence type="ECO:0000256" key="1">
    <source>
        <dbReference type="ARBA" id="ARBA00006383"/>
    </source>
</evidence>
<organism evidence="6 7">
    <name type="scientific">Balneatrix alpica</name>
    <dbReference type="NCBI Taxonomy" id="75684"/>
    <lineage>
        <taxon>Bacteria</taxon>
        <taxon>Pseudomonadati</taxon>
        <taxon>Pseudomonadota</taxon>
        <taxon>Gammaproteobacteria</taxon>
        <taxon>Oceanospirillales</taxon>
        <taxon>Balneatrichaceae</taxon>
        <taxon>Balneatrix</taxon>
    </lineage>
</organism>
<accession>A0ABV5ZFJ3</accession>
<dbReference type="Pfam" id="PF02522">
    <property type="entry name" value="Antibiotic_NAT"/>
    <property type="match status" value="1"/>
</dbReference>
<evidence type="ECO:0000313" key="7">
    <source>
        <dbReference type="Proteomes" id="UP001589628"/>
    </source>
</evidence>
<protein>
    <recommendedName>
        <fullName evidence="2 5">Aminoglycoside N(3)-acetyltransferase</fullName>
        <ecNumber evidence="5">2.3.1.-</ecNumber>
    </recommendedName>
</protein>
<dbReference type="EC" id="2.3.1.-" evidence="5"/>
<dbReference type="PANTHER" id="PTHR11104">
    <property type="entry name" value="AMINOGLYCOSIDE N3-ACETYLTRANSFERASE"/>
    <property type="match status" value="1"/>
</dbReference>
<evidence type="ECO:0000256" key="3">
    <source>
        <dbReference type="ARBA" id="ARBA00022679"/>
    </source>
</evidence>
<dbReference type="RefSeq" id="WP_211249517.1">
    <property type="nucleotide sequence ID" value="NZ_JAUESS010000008.1"/>
</dbReference>
<dbReference type="InterPro" id="IPR003679">
    <property type="entry name" value="Amioglycoside_AcTrfase"/>
</dbReference>
<comment type="similarity">
    <text evidence="1 5">Belongs to the antibiotic N-acetyltransferase family.</text>
</comment>
<dbReference type="SUPFAM" id="SSF110710">
    <property type="entry name" value="TTHA0583/YokD-like"/>
    <property type="match status" value="1"/>
</dbReference>
<evidence type="ECO:0000256" key="2">
    <source>
        <dbReference type="ARBA" id="ARBA00012882"/>
    </source>
</evidence>
<comment type="caution">
    <text evidence="6">The sequence shown here is derived from an EMBL/GenBank/DDBJ whole genome shotgun (WGS) entry which is preliminary data.</text>
</comment>
<evidence type="ECO:0000313" key="6">
    <source>
        <dbReference type="EMBL" id="MFB9887595.1"/>
    </source>
</evidence>
<keyword evidence="4 5" id="KW-0012">Acyltransferase</keyword>